<dbReference type="PRINTS" id="PR01039">
    <property type="entry name" value="TRNASYNTHTRP"/>
</dbReference>
<dbReference type="InterPro" id="IPR050203">
    <property type="entry name" value="Trp-tRNA_synthetase"/>
</dbReference>
<dbReference type="CDD" id="cd00806">
    <property type="entry name" value="TrpRS_core"/>
    <property type="match status" value="1"/>
</dbReference>
<proteinExistence type="inferred from homology"/>
<dbReference type="InterPro" id="IPR002306">
    <property type="entry name" value="Trp-tRNA-ligase"/>
</dbReference>
<evidence type="ECO:0000256" key="2">
    <source>
        <dbReference type="ARBA" id="ARBA00013161"/>
    </source>
</evidence>
<evidence type="ECO:0000313" key="12">
    <source>
        <dbReference type="Proteomes" id="UP000176854"/>
    </source>
</evidence>
<dbReference type="NCBIfam" id="TIGR00233">
    <property type="entry name" value="trpS"/>
    <property type="match status" value="1"/>
</dbReference>
<evidence type="ECO:0000256" key="4">
    <source>
        <dbReference type="ARBA" id="ARBA00022741"/>
    </source>
</evidence>
<evidence type="ECO:0000256" key="9">
    <source>
        <dbReference type="NCBIfam" id="TIGR00233"/>
    </source>
</evidence>
<keyword evidence="7 10" id="KW-0030">Aminoacyl-tRNA synthetase</keyword>
<evidence type="ECO:0000256" key="5">
    <source>
        <dbReference type="ARBA" id="ARBA00022840"/>
    </source>
</evidence>
<dbReference type="InterPro" id="IPR002305">
    <property type="entry name" value="aa-tRNA-synth_Ic"/>
</dbReference>
<dbReference type="SUPFAM" id="SSF52374">
    <property type="entry name" value="Nucleotidylyl transferase"/>
    <property type="match status" value="1"/>
</dbReference>
<evidence type="ECO:0000256" key="1">
    <source>
        <dbReference type="ARBA" id="ARBA00005594"/>
    </source>
</evidence>
<dbReference type="Gene3D" id="3.40.50.620">
    <property type="entry name" value="HUPs"/>
    <property type="match status" value="1"/>
</dbReference>
<evidence type="ECO:0000256" key="3">
    <source>
        <dbReference type="ARBA" id="ARBA00022598"/>
    </source>
</evidence>
<keyword evidence="6 10" id="KW-0648">Protein biosynthesis</keyword>
<gene>
    <name evidence="11" type="ORF">A2154_02170</name>
</gene>
<comment type="caution">
    <text evidence="11">The sequence shown here is derived from an EMBL/GenBank/DDBJ whole genome shotgun (WGS) entry which is preliminary data.</text>
</comment>
<dbReference type="STRING" id="1798373.A2154_02170"/>
<dbReference type="AlphaFoldDB" id="A0A1F5Z8S4"/>
<dbReference type="GO" id="GO:0005524">
    <property type="term" value="F:ATP binding"/>
    <property type="evidence" value="ECO:0007669"/>
    <property type="project" value="UniProtKB-KW"/>
</dbReference>
<evidence type="ECO:0000256" key="8">
    <source>
        <dbReference type="ARBA" id="ARBA00049929"/>
    </source>
</evidence>
<dbReference type="PANTHER" id="PTHR43766:SF1">
    <property type="entry name" value="TRYPTOPHAN--TRNA LIGASE, MITOCHONDRIAL"/>
    <property type="match status" value="1"/>
</dbReference>
<protein>
    <recommendedName>
        <fullName evidence="2 9">Tryptophan--tRNA ligase</fullName>
        <ecNumber evidence="2 9">6.1.1.2</ecNumber>
    </recommendedName>
</protein>
<accession>A0A1F5Z8S4</accession>
<dbReference type="GO" id="GO:0006436">
    <property type="term" value="P:tryptophanyl-tRNA aminoacylation"/>
    <property type="evidence" value="ECO:0007669"/>
    <property type="project" value="UniProtKB-UniRule"/>
</dbReference>
<evidence type="ECO:0000256" key="7">
    <source>
        <dbReference type="ARBA" id="ARBA00023146"/>
    </source>
</evidence>
<organism evidence="11 12">
    <name type="scientific">Candidatus Gottesmanbacteria bacterium RBG_16_43_7</name>
    <dbReference type="NCBI Taxonomy" id="1798373"/>
    <lineage>
        <taxon>Bacteria</taxon>
        <taxon>Candidatus Gottesmaniibacteriota</taxon>
    </lineage>
</organism>
<name>A0A1F5Z8S4_9BACT</name>
<evidence type="ECO:0000313" key="11">
    <source>
        <dbReference type="EMBL" id="OGG08868.1"/>
    </source>
</evidence>
<dbReference type="GO" id="GO:0004830">
    <property type="term" value="F:tryptophan-tRNA ligase activity"/>
    <property type="evidence" value="ECO:0007669"/>
    <property type="project" value="UniProtKB-UniRule"/>
</dbReference>
<dbReference type="InterPro" id="IPR014729">
    <property type="entry name" value="Rossmann-like_a/b/a_fold"/>
</dbReference>
<dbReference type="GO" id="GO:0005829">
    <property type="term" value="C:cytosol"/>
    <property type="evidence" value="ECO:0007669"/>
    <property type="project" value="TreeGrafter"/>
</dbReference>
<dbReference type="Gene3D" id="1.10.240.10">
    <property type="entry name" value="Tyrosyl-Transfer RNA Synthetase"/>
    <property type="match status" value="1"/>
</dbReference>
<keyword evidence="4 10" id="KW-0547">Nucleotide-binding</keyword>
<dbReference type="FunFam" id="1.10.240.10:FF:000005">
    <property type="entry name" value="Tryptophan--tRNA ligase"/>
    <property type="match status" value="1"/>
</dbReference>
<dbReference type="Pfam" id="PF00579">
    <property type="entry name" value="tRNA-synt_1b"/>
    <property type="match status" value="1"/>
</dbReference>
<dbReference type="EC" id="6.1.1.2" evidence="2 9"/>
<evidence type="ECO:0000256" key="6">
    <source>
        <dbReference type="ARBA" id="ARBA00022917"/>
    </source>
</evidence>
<dbReference type="Proteomes" id="UP000176854">
    <property type="component" value="Unassembled WGS sequence"/>
</dbReference>
<sequence length="341" mass="38542">MKRIVSGITPSGDGSLHIGNYLGAVRQFIEIARDNDCFLFVADMHALTTVQNRRKLEENIQTLILNELALLAGFGPSTSSGLLKNITFYRQSEIGVHGELQSYLNNVTPMGLLKRAHAYKDKLANEVSEEEINLGLFNYPILMAADILLYKPDLVPVGRDQKQHVEITRDIAERFNKTFKVDLFKLPEPLIPEQTAVILGTDGQRKMSKSLGNIISIFDDKELIRSQVNSCFTDPGRKHATDPGHVQGNMVFTYLDFFGDSGRVSEYKAAYLKGEVGDVELKNYLFESLMKFFARAREKYNEYKKHPEQIKQILDDGQKKVRQTAAEMMDQVRSAVGMSRI</sequence>
<evidence type="ECO:0000256" key="10">
    <source>
        <dbReference type="RuleBase" id="RU363036"/>
    </source>
</evidence>
<keyword evidence="3 10" id="KW-0436">Ligase</keyword>
<comment type="similarity">
    <text evidence="1 10">Belongs to the class-I aminoacyl-tRNA synthetase family.</text>
</comment>
<keyword evidence="5 10" id="KW-0067">ATP-binding</keyword>
<comment type="catalytic activity">
    <reaction evidence="8">
        <text>tRNA(Trp) + L-tryptophan + ATP = L-tryptophyl-tRNA(Trp) + AMP + diphosphate + H(+)</text>
        <dbReference type="Rhea" id="RHEA:24080"/>
        <dbReference type="Rhea" id="RHEA-COMP:9671"/>
        <dbReference type="Rhea" id="RHEA-COMP:9705"/>
        <dbReference type="ChEBI" id="CHEBI:15378"/>
        <dbReference type="ChEBI" id="CHEBI:30616"/>
        <dbReference type="ChEBI" id="CHEBI:33019"/>
        <dbReference type="ChEBI" id="CHEBI:57912"/>
        <dbReference type="ChEBI" id="CHEBI:78442"/>
        <dbReference type="ChEBI" id="CHEBI:78535"/>
        <dbReference type="ChEBI" id="CHEBI:456215"/>
        <dbReference type="EC" id="6.1.1.2"/>
    </reaction>
</comment>
<dbReference type="EMBL" id="MFJC01000044">
    <property type="protein sequence ID" value="OGG08868.1"/>
    <property type="molecule type" value="Genomic_DNA"/>
</dbReference>
<reference evidence="11 12" key="1">
    <citation type="journal article" date="2016" name="Nat. Commun.">
        <title>Thousands of microbial genomes shed light on interconnected biogeochemical processes in an aquifer system.</title>
        <authorList>
            <person name="Anantharaman K."/>
            <person name="Brown C.T."/>
            <person name="Hug L.A."/>
            <person name="Sharon I."/>
            <person name="Castelle C.J."/>
            <person name="Probst A.J."/>
            <person name="Thomas B.C."/>
            <person name="Singh A."/>
            <person name="Wilkins M.J."/>
            <person name="Karaoz U."/>
            <person name="Brodie E.L."/>
            <person name="Williams K.H."/>
            <person name="Hubbard S.S."/>
            <person name="Banfield J.F."/>
        </authorList>
    </citation>
    <scope>NUCLEOTIDE SEQUENCE [LARGE SCALE GENOMIC DNA]</scope>
</reference>
<dbReference type="PANTHER" id="PTHR43766">
    <property type="entry name" value="TRYPTOPHAN--TRNA LIGASE, MITOCHONDRIAL"/>
    <property type="match status" value="1"/>
</dbReference>